<dbReference type="AlphaFoldDB" id="A0A1R0XRB3"/>
<dbReference type="RefSeq" id="WP_076120626.1">
    <property type="nucleotide sequence ID" value="NZ_MPTC01000022.1"/>
</dbReference>
<evidence type="ECO:0000313" key="4">
    <source>
        <dbReference type="Proteomes" id="UP000187439"/>
    </source>
</evidence>
<evidence type="ECO:0000256" key="1">
    <source>
        <dbReference type="ARBA" id="ARBA00007521"/>
    </source>
</evidence>
<comment type="caution">
    <text evidence="3">The sequence shown here is derived from an EMBL/GenBank/DDBJ whole genome shotgun (WGS) entry which is preliminary data.</text>
</comment>
<protein>
    <recommendedName>
        <fullName evidence="5">mRNA interferase</fullName>
    </recommendedName>
</protein>
<keyword evidence="2" id="KW-1277">Toxin-antitoxin system</keyword>
<dbReference type="InterPro" id="IPR003477">
    <property type="entry name" value="PemK-like"/>
</dbReference>
<dbReference type="Proteomes" id="UP000187439">
    <property type="component" value="Unassembled WGS sequence"/>
</dbReference>
<dbReference type="PANTHER" id="PTHR33988:SF2">
    <property type="entry name" value="ENDORIBONUCLEASE MAZF"/>
    <property type="match status" value="1"/>
</dbReference>
<dbReference type="GO" id="GO:0004521">
    <property type="term" value="F:RNA endonuclease activity"/>
    <property type="evidence" value="ECO:0007669"/>
    <property type="project" value="TreeGrafter"/>
</dbReference>
<proteinExistence type="inferred from homology"/>
<dbReference type="EMBL" id="MPTC01000022">
    <property type="protein sequence ID" value="OMD37605.1"/>
    <property type="molecule type" value="Genomic_DNA"/>
</dbReference>
<sequence>MDKIHQHIEERQVLRGDLFMCNLPCESGSIQANYRPVIILQNNIGNHFATTTIIAPLSKKGKQLPTQVRLEKGVGGLLCTSYILCEQIRTINQSWLDKYIGTIDVNSQFFNSIFEAVMISLGFNLKCKTDSIKI</sequence>
<dbReference type="Pfam" id="PF02452">
    <property type="entry name" value="PemK_toxin"/>
    <property type="match status" value="1"/>
</dbReference>
<dbReference type="SUPFAM" id="SSF50118">
    <property type="entry name" value="Cell growth inhibitor/plasmid maintenance toxic component"/>
    <property type="match status" value="1"/>
</dbReference>
<name>A0A1R0XRB3_9BACL</name>
<dbReference type="GO" id="GO:0003677">
    <property type="term" value="F:DNA binding"/>
    <property type="evidence" value="ECO:0007669"/>
    <property type="project" value="InterPro"/>
</dbReference>
<gene>
    <name evidence="3" type="ORF">BSK52_21295</name>
</gene>
<comment type="similarity">
    <text evidence="1">Belongs to the PemK/MazF family.</text>
</comment>
<reference evidence="3 4" key="1">
    <citation type="submission" date="2016-10" db="EMBL/GenBank/DDBJ databases">
        <title>Paenibacillus species isolates.</title>
        <authorList>
            <person name="Beno S.M."/>
        </authorList>
    </citation>
    <scope>NUCLEOTIDE SEQUENCE [LARGE SCALE GENOMIC DNA]</scope>
    <source>
        <strain evidence="3 4">FSL H7-0710</strain>
    </source>
</reference>
<accession>A0A1R0XRB3</accession>
<dbReference type="PANTHER" id="PTHR33988">
    <property type="entry name" value="ENDORIBONUCLEASE MAZF-RELATED"/>
    <property type="match status" value="1"/>
</dbReference>
<organism evidence="3 4">
    <name type="scientific">Paenibacillus odorifer</name>
    <dbReference type="NCBI Taxonomy" id="189426"/>
    <lineage>
        <taxon>Bacteria</taxon>
        <taxon>Bacillati</taxon>
        <taxon>Bacillota</taxon>
        <taxon>Bacilli</taxon>
        <taxon>Bacillales</taxon>
        <taxon>Paenibacillaceae</taxon>
        <taxon>Paenibacillus</taxon>
    </lineage>
</organism>
<evidence type="ECO:0000256" key="2">
    <source>
        <dbReference type="ARBA" id="ARBA00022649"/>
    </source>
</evidence>
<dbReference type="GO" id="GO:0006402">
    <property type="term" value="P:mRNA catabolic process"/>
    <property type="evidence" value="ECO:0007669"/>
    <property type="project" value="TreeGrafter"/>
</dbReference>
<dbReference type="Gene3D" id="2.30.30.110">
    <property type="match status" value="1"/>
</dbReference>
<dbReference type="InterPro" id="IPR011067">
    <property type="entry name" value="Plasmid_toxin/cell-grow_inhib"/>
</dbReference>
<evidence type="ECO:0008006" key="5">
    <source>
        <dbReference type="Google" id="ProtNLM"/>
    </source>
</evidence>
<dbReference type="GO" id="GO:0016075">
    <property type="term" value="P:rRNA catabolic process"/>
    <property type="evidence" value="ECO:0007669"/>
    <property type="project" value="TreeGrafter"/>
</dbReference>
<evidence type="ECO:0000313" key="3">
    <source>
        <dbReference type="EMBL" id="OMD37605.1"/>
    </source>
</evidence>